<dbReference type="EMBL" id="SJKD01000001">
    <property type="protein sequence ID" value="TCC53226.1"/>
    <property type="molecule type" value="Genomic_DNA"/>
</dbReference>
<dbReference type="RefSeq" id="WP_131512026.1">
    <property type="nucleotide sequence ID" value="NZ_SJKD01000001.1"/>
</dbReference>
<name>A0A4R0K5L5_9ACTN</name>
<evidence type="ECO:0000313" key="2">
    <source>
        <dbReference type="EMBL" id="TCC53226.1"/>
    </source>
</evidence>
<gene>
    <name evidence="2" type="ORF">E0H75_05790</name>
</gene>
<proteinExistence type="predicted"/>
<sequence>MLWLFISLGVVGIAIAGWFAWRRHLRLQLAAEQLASLRAMVADDVTRFGELYRQLPESGSTDYTQAGVAYSSALEASRAFRDPVAAGAITQTLADAQYAVLRYTSTIAEQSVPEQRVPCFFNPQHGPSAADVLWTEPGRGTRRLPACADDAARITAGTQPSIRYVEQGGHQLPYWDAGPAFAPYGAGYFSRARSSQQFLHTNFGGQDNLDYGNPRHFTGRSPYPLEPRN</sequence>
<accession>A0A4R0K5L5</accession>
<comment type="caution">
    <text evidence="2">The sequence shown here is derived from an EMBL/GenBank/DDBJ whole genome shotgun (WGS) entry which is preliminary data.</text>
</comment>
<dbReference type="Proteomes" id="UP000293342">
    <property type="component" value="Unassembled WGS sequence"/>
</dbReference>
<feature type="region of interest" description="Disordered" evidence="1">
    <location>
        <begin position="203"/>
        <end position="229"/>
    </location>
</feature>
<protein>
    <submittedName>
        <fullName evidence="2">Uncharacterized protein</fullName>
    </submittedName>
</protein>
<evidence type="ECO:0000313" key="3">
    <source>
        <dbReference type="Proteomes" id="UP000293342"/>
    </source>
</evidence>
<dbReference type="OrthoDB" id="3818824at2"/>
<organism evidence="2 3">
    <name type="scientific">Kribbella capetownensis</name>
    <dbReference type="NCBI Taxonomy" id="1572659"/>
    <lineage>
        <taxon>Bacteria</taxon>
        <taxon>Bacillati</taxon>
        <taxon>Actinomycetota</taxon>
        <taxon>Actinomycetes</taxon>
        <taxon>Propionibacteriales</taxon>
        <taxon>Kribbellaceae</taxon>
        <taxon>Kribbella</taxon>
    </lineage>
</organism>
<evidence type="ECO:0000256" key="1">
    <source>
        <dbReference type="SAM" id="MobiDB-lite"/>
    </source>
</evidence>
<keyword evidence="3" id="KW-1185">Reference proteome</keyword>
<reference evidence="2 3" key="1">
    <citation type="submission" date="2019-02" db="EMBL/GenBank/DDBJ databases">
        <title>Kribbella capetownensis sp. nov. and Kribbella speibonae sp. nov., isolated from soil.</title>
        <authorList>
            <person name="Curtis S.M."/>
            <person name="Norton I."/>
            <person name="Everest G.J."/>
            <person name="Meyers P.R."/>
        </authorList>
    </citation>
    <scope>NUCLEOTIDE SEQUENCE [LARGE SCALE GENOMIC DNA]</scope>
    <source>
        <strain evidence="2 3">YM53</strain>
    </source>
</reference>
<dbReference type="AlphaFoldDB" id="A0A4R0K5L5"/>